<keyword evidence="3" id="KW-0238">DNA-binding</keyword>
<dbReference type="AlphaFoldDB" id="A0A6A2WU38"/>
<evidence type="ECO:0000256" key="2">
    <source>
        <dbReference type="ARBA" id="ARBA00023015"/>
    </source>
</evidence>
<evidence type="ECO:0000256" key="6">
    <source>
        <dbReference type="SAM" id="MobiDB-lite"/>
    </source>
</evidence>
<keyword evidence="9" id="KW-1185">Reference proteome</keyword>
<evidence type="ECO:0000256" key="4">
    <source>
        <dbReference type="ARBA" id="ARBA00023163"/>
    </source>
</evidence>
<dbReference type="InterPro" id="IPR036093">
    <property type="entry name" value="NAC_dom_sf"/>
</dbReference>
<feature type="region of interest" description="Disordered" evidence="6">
    <location>
        <begin position="291"/>
        <end position="328"/>
    </location>
</feature>
<keyword evidence="4" id="KW-0804">Transcription</keyword>
<dbReference type="GO" id="GO:0005634">
    <property type="term" value="C:nucleus"/>
    <property type="evidence" value="ECO:0007669"/>
    <property type="project" value="UniProtKB-SubCell"/>
</dbReference>
<dbReference type="Gene3D" id="2.170.150.80">
    <property type="entry name" value="NAC domain"/>
    <property type="match status" value="1"/>
</dbReference>
<organism evidence="8 9">
    <name type="scientific">Hibiscus syriacus</name>
    <name type="common">Rose of Sharon</name>
    <dbReference type="NCBI Taxonomy" id="106335"/>
    <lineage>
        <taxon>Eukaryota</taxon>
        <taxon>Viridiplantae</taxon>
        <taxon>Streptophyta</taxon>
        <taxon>Embryophyta</taxon>
        <taxon>Tracheophyta</taxon>
        <taxon>Spermatophyta</taxon>
        <taxon>Magnoliopsida</taxon>
        <taxon>eudicotyledons</taxon>
        <taxon>Gunneridae</taxon>
        <taxon>Pentapetalae</taxon>
        <taxon>rosids</taxon>
        <taxon>malvids</taxon>
        <taxon>Malvales</taxon>
        <taxon>Malvaceae</taxon>
        <taxon>Malvoideae</taxon>
        <taxon>Hibiscus</taxon>
    </lineage>
</organism>
<dbReference type="EMBL" id="VEPZ02001641">
    <property type="protein sequence ID" value="KAE8664922.1"/>
    <property type="molecule type" value="Genomic_DNA"/>
</dbReference>
<keyword evidence="2" id="KW-0805">Transcription regulation</keyword>
<evidence type="ECO:0000259" key="7">
    <source>
        <dbReference type="PROSITE" id="PS51005"/>
    </source>
</evidence>
<protein>
    <recommendedName>
        <fullName evidence="7">NAC domain-containing protein</fullName>
    </recommendedName>
</protein>
<dbReference type="Proteomes" id="UP000436088">
    <property type="component" value="Unassembled WGS sequence"/>
</dbReference>
<comment type="caution">
    <text evidence="8">The sequence shown here is derived from an EMBL/GenBank/DDBJ whole genome shotgun (WGS) entry which is preliminary data.</text>
</comment>
<evidence type="ECO:0000313" key="8">
    <source>
        <dbReference type="EMBL" id="KAE8664922.1"/>
    </source>
</evidence>
<sequence>MLKSQFPDFDPWGQASTVGEGIVMALNEKLGIDGYEIGELEKELGILNYEKGKLQLHYRFSHKELIDHYLWNKALDRDSAVQAIDSAHLLDSGFCFTGFSARRSNDRTWSIKAKVGINTKKTLVFYEGRVPQGKWTPWVIHEYTLPHTLPSQKGHFLCKLKKKDDEKAGISSGEGQPSNVVEDKPFDNPSVIDVGELLAHINDSIEVEHGDDSVYNSQIDDEHVPVSFRNAAYAIDDFDGVHNQSRTNEQNDRIYVESSSMQFCVYEESVLSLDDFSFFRNCNGNGYEIQHQSRTNEQDSEIQHQPSTAAQDDEIQHQQHGIDEQDDEIQHQPDIDERYDEFFNSVLVNDNELFSLCENDDFLLG</sequence>
<gene>
    <name evidence="8" type="ORF">F3Y22_tig00112738pilonHSYRG01053</name>
</gene>
<accession>A0A6A2WU38</accession>
<keyword evidence="5" id="KW-0539">Nucleus</keyword>
<dbReference type="PROSITE" id="PS51005">
    <property type="entry name" value="NAC"/>
    <property type="match status" value="1"/>
</dbReference>
<dbReference type="PANTHER" id="PTHR31989">
    <property type="entry name" value="NAC DOMAIN-CONTAINING PROTEIN 82-RELATED"/>
    <property type="match status" value="1"/>
</dbReference>
<dbReference type="GO" id="GO:0006355">
    <property type="term" value="P:regulation of DNA-templated transcription"/>
    <property type="evidence" value="ECO:0007669"/>
    <property type="project" value="InterPro"/>
</dbReference>
<name>A0A6A2WU38_HIBSY</name>
<dbReference type="SUPFAM" id="SSF101941">
    <property type="entry name" value="NAC domain"/>
    <property type="match status" value="1"/>
</dbReference>
<evidence type="ECO:0000256" key="1">
    <source>
        <dbReference type="ARBA" id="ARBA00004123"/>
    </source>
</evidence>
<feature type="domain" description="NAC" evidence="7">
    <location>
        <begin position="9"/>
        <end position="163"/>
    </location>
</feature>
<reference evidence="8" key="1">
    <citation type="submission" date="2019-09" db="EMBL/GenBank/DDBJ databases">
        <title>Draft genome information of white flower Hibiscus syriacus.</title>
        <authorList>
            <person name="Kim Y.-M."/>
        </authorList>
    </citation>
    <scope>NUCLEOTIDE SEQUENCE [LARGE SCALE GENOMIC DNA]</scope>
    <source>
        <strain evidence="8">YM2019G1</strain>
    </source>
</reference>
<feature type="compositionally biased region" description="Basic and acidic residues" evidence="6">
    <location>
        <begin position="314"/>
        <end position="328"/>
    </location>
</feature>
<dbReference type="InterPro" id="IPR003441">
    <property type="entry name" value="NAC-dom"/>
</dbReference>
<evidence type="ECO:0000256" key="5">
    <source>
        <dbReference type="ARBA" id="ARBA00023242"/>
    </source>
</evidence>
<dbReference type="GO" id="GO:0003677">
    <property type="term" value="F:DNA binding"/>
    <property type="evidence" value="ECO:0007669"/>
    <property type="project" value="UniProtKB-KW"/>
</dbReference>
<comment type="subcellular location">
    <subcellularLocation>
        <location evidence="1">Nucleus</location>
    </subcellularLocation>
</comment>
<evidence type="ECO:0000313" key="9">
    <source>
        <dbReference type="Proteomes" id="UP000436088"/>
    </source>
</evidence>
<evidence type="ECO:0000256" key="3">
    <source>
        <dbReference type="ARBA" id="ARBA00023125"/>
    </source>
</evidence>
<proteinExistence type="predicted"/>